<sequence length="109" mass="11480">MKSIIYAAIAASVLAAPIASFAQSEQGLTRDQVKAELVQLEQNGYKPLASDAQYPSNIQAAEQRIQPNQPMLAQADTSGYGAVATGAGQAGRRVTREAPNPVNSVYFGN</sequence>
<evidence type="ECO:0000256" key="1">
    <source>
        <dbReference type="SAM" id="MobiDB-lite"/>
    </source>
</evidence>
<dbReference type="OrthoDB" id="9112534at2"/>
<dbReference type="EMBL" id="JJOA01000022">
    <property type="protein sequence ID" value="KEA57055.1"/>
    <property type="molecule type" value="Genomic_DNA"/>
</dbReference>
<reference evidence="3" key="1">
    <citation type="submission" date="2014-04" db="EMBL/GenBank/DDBJ databases">
        <title>In planta biocontrol of soil-borne Fusarium wilt of banana through a plant endophytic bacterium, Burkholderia cenocepacia 869T2.</title>
        <authorList>
            <person name="Ho Y.-N."/>
            <person name="Chiang H.-M."/>
            <person name="Chao C.-P."/>
            <person name="Su C.-C."/>
            <person name="Hsu H.-F."/>
            <person name="Guo C.-T."/>
            <person name="Hsieh J.-L."/>
            <person name="Huang C.-C."/>
        </authorList>
    </citation>
    <scope>NUCLEOTIDE SEQUENCE [LARGE SCALE GENOMIC DNA]</scope>
    <source>
        <strain evidence="3">869T2</strain>
    </source>
</reference>
<feature type="region of interest" description="Disordered" evidence="1">
    <location>
        <begin position="83"/>
        <end position="109"/>
    </location>
</feature>
<dbReference type="InterPro" id="IPR025421">
    <property type="entry name" value="DUF4148"/>
</dbReference>
<gene>
    <name evidence="3" type="ORF">DT99_24295</name>
</gene>
<feature type="chain" id="PRO_5001677602" evidence="2">
    <location>
        <begin position="23"/>
        <end position="109"/>
    </location>
</feature>
<comment type="caution">
    <text evidence="3">The sequence shown here is derived from an EMBL/GenBank/DDBJ whole genome shotgun (WGS) entry which is preliminary data.</text>
</comment>
<organism evidence="3">
    <name type="scientific">Burkholderia cenocepacia</name>
    <dbReference type="NCBI Taxonomy" id="95486"/>
    <lineage>
        <taxon>Bacteria</taxon>
        <taxon>Pseudomonadati</taxon>
        <taxon>Pseudomonadota</taxon>
        <taxon>Betaproteobacteria</taxon>
        <taxon>Burkholderiales</taxon>
        <taxon>Burkholderiaceae</taxon>
        <taxon>Burkholderia</taxon>
        <taxon>Burkholderia cepacia complex</taxon>
    </lineage>
</organism>
<dbReference type="Pfam" id="PF13663">
    <property type="entry name" value="DUF4148"/>
    <property type="match status" value="1"/>
</dbReference>
<keyword evidence="2" id="KW-0732">Signal</keyword>
<proteinExistence type="predicted"/>
<accession>A0A071M8Z0</accession>
<name>A0A071M8Z0_9BURK</name>
<evidence type="ECO:0000313" key="3">
    <source>
        <dbReference type="EMBL" id="KEA57055.1"/>
    </source>
</evidence>
<dbReference type="AlphaFoldDB" id="A0A071M8Z0"/>
<evidence type="ECO:0000256" key="2">
    <source>
        <dbReference type="SAM" id="SignalP"/>
    </source>
</evidence>
<feature type="signal peptide" evidence="2">
    <location>
        <begin position="1"/>
        <end position="22"/>
    </location>
</feature>
<protein>
    <submittedName>
        <fullName evidence="3">Membrane protein</fullName>
    </submittedName>
</protein>